<dbReference type="InterPro" id="IPR039422">
    <property type="entry name" value="MarR/SlyA-like"/>
</dbReference>
<dbReference type="InterPro" id="IPR000835">
    <property type="entry name" value="HTH_MarR-typ"/>
</dbReference>
<dbReference type="Proteomes" id="UP001398420">
    <property type="component" value="Unassembled WGS sequence"/>
</dbReference>
<dbReference type="PANTHER" id="PTHR33164:SF56">
    <property type="entry name" value="HTH-TYPE TRANSCRIPTIONAL REGULATOR MHQR"/>
    <property type="match status" value="1"/>
</dbReference>
<dbReference type="RefSeq" id="WP_087680538.1">
    <property type="nucleotide sequence ID" value="NZ_CP147847.1"/>
</dbReference>
<dbReference type="Gene3D" id="1.10.10.10">
    <property type="entry name" value="Winged helix-like DNA-binding domain superfamily/Winged helix DNA-binding domain"/>
    <property type="match status" value="1"/>
</dbReference>
<proteinExistence type="predicted"/>
<evidence type="ECO:0000313" key="6">
    <source>
        <dbReference type="Proteomes" id="UP001398420"/>
    </source>
</evidence>
<dbReference type="InterPro" id="IPR036388">
    <property type="entry name" value="WH-like_DNA-bd_sf"/>
</dbReference>
<keyword evidence="1" id="KW-0805">Transcription regulation</keyword>
<dbReference type="InterPro" id="IPR036390">
    <property type="entry name" value="WH_DNA-bd_sf"/>
</dbReference>
<evidence type="ECO:0000313" key="5">
    <source>
        <dbReference type="EMBL" id="MEL5989594.1"/>
    </source>
</evidence>
<reference evidence="5 6" key="1">
    <citation type="submission" date="2024-04" db="EMBL/GenBank/DDBJ databases">
        <authorList>
            <person name="Wu Y.S."/>
            <person name="Zhang L."/>
        </authorList>
    </citation>
    <scope>NUCLEOTIDE SEQUENCE [LARGE SCALE GENOMIC DNA]</scope>
    <source>
        <strain evidence="5 6">KG-01</strain>
    </source>
</reference>
<feature type="domain" description="HTH marR-type" evidence="4">
    <location>
        <begin position="6"/>
        <end position="138"/>
    </location>
</feature>
<keyword evidence="2" id="KW-0238">DNA-binding</keyword>
<name>A0ABU9LPV6_9BACL</name>
<comment type="caution">
    <text evidence="5">The sequence shown here is derived from an EMBL/GenBank/DDBJ whole genome shotgun (WGS) entry which is preliminary data.</text>
</comment>
<dbReference type="EMBL" id="JBCEWA010000016">
    <property type="protein sequence ID" value="MEL5989594.1"/>
    <property type="molecule type" value="Genomic_DNA"/>
</dbReference>
<keyword evidence="6" id="KW-1185">Reference proteome</keyword>
<evidence type="ECO:0000256" key="2">
    <source>
        <dbReference type="ARBA" id="ARBA00023125"/>
    </source>
</evidence>
<accession>A0ABU9LPV6</accession>
<dbReference type="SMART" id="SM00347">
    <property type="entry name" value="HTH_MARR"/>
    <property type="match status" value="1"/>
</dbReference>
<dbReference type="SUPFAM" id="SSF46785">
    <property type="entry name" value="Winged helix' DNA-binding domain"/>
    <property type="match status" value="1"/>
</dbReference>
<evidence type="ECO:0000256" key="3">
    <source>
        <dbReference type="ARBA" id="ARBA00023163"/>
    </source>
</evidence>
<protein>
    <submittedName>
        <fullName evidence="5">MarR family transcriptional regulator</fullName>
    </submittedName>
</protein>
<gene>
    <name evidence="5" type="ORF">AAF454_14410</name>
</gene>
<dbReference type="PANTHER" id="PTHR33164">
    <property type="entry name" value="TRANSCRIPTIONAL REGULATOR, MARR FAMILY"/>
    <property type="match status" value="1"/>
</dbReference>
<dbReference type="Pfam" id="PF01047">
    <property type="entry name" value="MarR"/>
    <property type="match status" value="1"/>
</dbReference>
<dbReference type="PRINTS" id="PR00598">
    <property type="entry name" value="HTHMARR"/>
</dbReference>
<dbReference type="PROSITE" id="PS50995">
    <property type="entry name" value="HTH_MARR_2"/>
    <property type="match status" value="1"/>
</dbReference>
<evidence type="ECO:0000256" key="1">
    <source>
        <dbReference type="ARBA" id="ARBA00023015"/>
    </source>
</evidence>
<evidence type="ECO:0000259" key="4">
    <source>
        <dbReference type="PROSITE" id="PS50995"/>
    </source>
</evidence>
<organism evidence="5 6">
    <name type="scientific">Kurthia gibsonii</name>
    <dbReference type="NCBI Taxonomy" id="33946"/>
    <lineage>
        <taxon>Bacteria</taxon>
        <taxon>Bacillati</taxon>
        <taxon>Bacillota</taxon>
        <taxon>Bacilli</taxon>
        <taxon>Bacillales</taxon>
        <taxon>Caryophanaceae</taxon>
        <taxon>Kurthia</taxon>
    </lineage>
</organism>
<keyword evidence="3" id="KW-0804">Transcription</keyword>
<sequence length="143" mass="16425">MSKELSLKALTVLLRASQTVEEVLRKDMQRYQLNLTEFAVLELLYHKGDQPIQRIGEKILITSGSITYVVDKLQQKGYVERVACPTDRRVTFAALTEEGRSFIERIFPQHEALVEKLFNVVDEHEKQQLITALKTVGLHAKNM</sequence>